<reference evidence="2 3" key="1">
    <citation type="submission" date="2020-08" db="EMBL/GenBank/DDBJ databases">
        <title>Genome public.</title>
        <authorList>
            <person name="Liu C."/>
            <person name="Sun Q."/>
        </authorList>
    </citation>
    <scope>NUCLEOTIDE SEQUENCE [LARGE SCALE GENOMIC DNA]</scope>
    <source>
        <strain evidence="2 3">NSJ-13</strain>
    </source>
</reference>
<keyword evidence="1" id="KW-0175">Coiled coil</keyword>
<evidence type="ECO:0000256" key="1">
    <source>
        <dbReference type="SAM" id="Coils"/>
    </source>
</evidence>
<accession>A0ABR7GAJ9</accession>
<dbReference type="EMBL" id="JACOPE010000001">
    <property type="protein sequence ID" value="MBC5684457.1"/>
    <property type="molecule type" value="Genomic_DNA"/>
</dbReference>
<comment type="caution">
    <text evidence="2">The sequence shown here is derived from an EMBL/GenBank/DDBJ whole genome shotgun (WGS) entry which is preliminary data.</text>
</comment>
<organism evidence="2 3">
    <name type="scientific">Ruminococcus hominis</name>
    <dbReference type="NCBI Taxonomy" id="2763065"/>
    <lineage>
        <taxon>Bacteria</taxon>
        <taxon>Bacillati</taxon>
        <taxon>Bacillota</taxon>
        <taxon>Clostridia</taxon>
        <taxon>Eubacteriales</taxon>
        <taxon>Oscillospiraceae</taxon>
        <taxon>Ruminococcus</taxon>
    </lineage>
</organism>
<gene>
    <name evidence="2" type="ORF">H8S40_13110</name>
</gene>
<feature type="coiled-coil region" evidence="1">
    <location>
        <begin position="9"/>
        <end position="43"/>
    </location>
</feature>
<dbReference type="RefSeq" id="WP_117807090.1">
    <property type="nucleotide sequence ID" value="NZ_JACOPE010000001.1"/>
</dbReference>
<protein>
    <submittedName>
        <fullName evidence="2">Uncharacterized protein</fullName>
    </submittedName>
</protein>
<keyword evidence="3" id="KW-1185">Reference proteome</keyword>
<sequence>MGIWKKNPLEEYDNQLGKIQQEKLQLKQRMEELENLEKNTLEDRKDVGLRMYMREEKRERLLSEAEELGFSHELIEELRKKTKDWNQDNITNEIIDEFENLNFYIEKQAPYRKNPLYFLGGITNIVGGNENGD</sequence>
<proteinExistence type="predicted"/>
<evidence type="ECO:0000313" key="2">
    <source>
        <dbReference type="EMBL" id="MBC5684457.1"/>
    </source>
</evidence>
<evidence type="ECO:0000313" key="3">
    <source>
        <dbReference type="Proteomes" id="UP000631576"/>
    </source>
</evidence>
<name>A0ABR7GAJ9_9FIRM</name>
<dbReference type="Proteomes" id="UP000631576">
    <property type="component" value="Unassembled WGS sequence"/>
</dbReference>